<dbReference type="HAMAP" id="MF_01401">
    <property type="entry name" value="MsrA"/>
    <property type="match status" value="1"/>
</dbReference>
<evidence type="ECO:0000259" key="6">
    <source>
        <dbReference type="Pfam" id="PF20939"/>
    </source>
</evidence>
<dbReference type="EC" id="1.8.4.11" evidence="2"/>
<dbReference type="eggNOG" id="KOG1635">
    <property type="taxonomic scope" value="Eukaryota"/>
</dbReference>
<proteinExistence type="inferred from homology"/>
<reference evidence="7" key="1">
    <citation type="submission" date="2007-04" db="EMBL/GenBank/DDBJ databases">
        <title>Annotation of Pediculus humanus corporis strain USDA.</title>
        <authorList>
            <person name="Kirkness E."/>
            <person name="Hannick L."/>
            <person name="Hass B."/>
            <person name="Bruggner R."/>
            <person name="Lawson D."/>
            <person name="Bidwell S."/>
            <person name="Joardar V."/>
            <person name="Caler E."/>
            <person name="Walenz B."/>
            <person name="Inman J."/>
            <person name="Schobel S."/>
            <person name="Galinsky K."/>
            <person name="Amedeo P."/>
            <person name="Strausberg R."/>
        </authorList>
    </citation>
    <scope>NUCLEOTIDE SEQUENCE</scope>
    <source>
        <strain evidence="7">USDA</strain>
    </source>
</reference>
<dbReference type="PANTHER" id="PTHR43774">
    <property type="entry name" value="PEPTIDE METHIONINE SULFOXIDE REDUCTASE"/>
    <property type="match status" value="1"/>
</dbReference>
<gene>
    <name evidence="8" type="primary">8229465</name>
    <name evidence="7" type="ORF">Phum_PHUM280830</name>
</gene>
<dbReference type="EMBL" id="AAZO01003264">
    <property type="status" value="NOT_ANNOTATED_CDS"/>
    <property type="molecule type" value="Genomic_DNA"/>
</dbReference>
<dbReference type="HOGENOM" id="CLU_031040_6_1_1"/>
<keyword evidence="3 7" id="KW-0560">Oxidoreductase</keyword>
<dbReference type="SUPFAM" id="SSF55068">
    <property type="entry name" value="Peptide methionine sulfoxide reductase"/>
    <property type="match status" value="1"/>
</dbReference>
<dbReference type="InterPro" id="IPR049006">
    <property type="entry name" value="MsrA_helical"/>
</dbReference>
<reference evidence="8" key="3">
    <citation type="submission" date="2020-05" db="UniProtKB">
        <authorList>
            <consortium name="EnsemblMetazoa"/>
        </authorList>
    </citation>
    <scope>IDENTIFICATION</scope>
    <source>
        <strain evidence="8">USDA</strain>
    </source>
</reference>
<dbReference type="InterPro" id="IPR036509">
    <property type="entry name" value="Met_Sox_Rdtase_MsrA_sf"/>
</dbReference>
<keyword evidence="9" id="KW-1185">Reference proteome</keyword>
<dbReference type="AlphaFoldDB" id="E0VL49"/>
<evidence type="ECO:0000256" key="4">
    <source>
        <dbReference type="ARBA" id="ARBA00030643"/>
    </source>
</evidence>
<protein>
    <recommendedName>
        <fullName evidence="2">peptide-methionine (S)-S-oxide reductase</fullName>
        <ecNumber evidence="2">1.8.4.11</ecNumber>
    </recommendedName>
    <alternativeName>
        <fullName evidence="4">Peptide-methionine (S)-S-oxide reductase</fullName>
    </alternativeName>
</protein>
<evidence type="ECO:0000313" key="9">
    <source>
        <dbReference type="Proteomes" id="UP000009046"/>
    </source>
</evidence>
<dbReference type="PANTHER" id="PTHR43774:SF1">
    <property type="entry name" value="PEPTIDE METHIONINE SULFOXIDE REDUCTASE MSRA 2"/>
    <property type="match status" value="1"/>
</dbReference>
<dbReference type="Pfam" id="PF01625">
    <property type="entry name" value="PMSR"/>
    <property type="match status" value="1"/>
</dbReference>
<evidence type="ECO:0000256" key="1">
    <source>
        <dbReference type="ARBA" id="ARBA00005591"/>
    </source>
</evidence>
<dbReference type="VEuPathDB" id="VectorBase:PHUM280830"/>
<dbReference type="InterPro" id="IPR002569">
    <property type="entry name" value="Met_Sox_Rdtase_MsrA_dom"/>
</dbReference>
<dbReference type="EnsemblMetazoa" id="PHUM280830-RA">
    <property type="protein sequence ID" value="PHUM280830-PA"/>
    <property type="gene ID" value="PHUM280830"/>
</dbReference>
<dbReference type="FunCoup" id="E0VL49">
    <property type="interactions" value="762"/>
</dbReference>
<name>E0VL49_PEDHC</name>
<evidence type="ECO:0000313" key="8">
    <source>
        <dbReference type="EnsemblMetazoa" id="PHUM280830-PA"/>
    </source>
</evidence>
<dbReference type="KEGG" id="phu:Phum_PHUM280830"/>
<evidence type="ECO:0000256" key="2">
    <source>
        <dbReference type="ARBA" id="ARBA00012502"/>
    </source>
</evidence>
<dbReference type="Pfam" id="PF20939">
    <property type="entry name" value="MsrA_helical"/>
    <property type="match status" value="1"/>
</dbReference>
<dbReference type="GeneID" id="8229465"/>
<reference evidence="7" key="2">
    <citation type="submission" date="2007-04" db="EMBL/GenBank/DDBJ databases">
        <title>The genome of the human body louse.</title>
        <authorList>
            <consortium name="The Human Body Louse Genome Consortium"/>
            <person name="Kirkness E."/>
            <person name="Walenz B."/>
            <person name="Hass B."/>
            <person name="Bruggner R."/>
            <person name="Strausberg R."/>
        </authorList>
    </citation>
    <scope>NUCLEOTIDE SEQUENCE</scope>
    <source>
        <strain evidence="7">USDA</strain>
    </source>
</reference>
<feature type="domain" description="Peptide methionine sulphoxide reductase MsrA" evidence="5">
    <location>
        <begin position="13"/>
        <end position="148"/>
    </location>
</feature>
<accession>E0VL49</accession>
<feature type="domain" description="Selenoprotein methionine sulfoxide reductase A helical" evidence="6">
    <location>
        <begin position="163"/>
        <end position="206"/>
    </location>
</feature>
<dbReference type="InParanoid" id="E0VL49"/>
<evidence type="ECO:0000256" key="3">
    <source>
        <dbReference type="ARBA" id="ARBA00023002"/>
    </source>
</evidence>
<dbReference type="RefSeq" id="XP_002426843.1">
    <property type="nucleotide sequence ID" value="XM_002426798.1"/>
</dbReference>
<dbReference type="FunFam" id="3.30.1060.10:FF:000004">
    <property type="entry name" value="Peptide methionine sulfoxide reductase A5"/>
    <property type="match status" value="1"/>
</dbReference>
<dbReference type="CTD" id="8229465"/>
<sequence>MSYLHNVDVPTKKATFGMGCFWGVESLFGATKGVIRTRVGFTGGNKDSPVYKNLGDHTEAVELDYDPNVVSYEDLLNIFWSNHDPSARMSRQYASAIFYHDGDQKTLAEKTLKEQEGKVRSPIVTMLAPAKEFYNAEDYHQKYRLQQHTFLMNSLQLKPKTKDLIQSHVAARLNGYVVGFGGCKQLEEEAEKLGLSGKVLEYVRKLVTKYEGQGMSC</sequence>
<dbReference type="Proteomes" id="UP000009046">
    <property type="component" value="Unassembled WGS sequence"/>
</dbReference>
<dbReference type="GO" id="GO:0008113">
    <property type="term" value="F:peptide-methionine (S)-S-oxide reductase activity"/>
    <property type="evidence" value="ECO:0007669"/>
    <property type="project" value="UniProtKB-EC"/>
</dbReference>
<dbReference type="OrthoDB" id="77405at2759"/>
<dbReference type="EMBL" id="DS235269">
    <property type="protein sequence ID" value="EEB14105.1"/>
    <property type="molecule type" value="Genomic_DNA"/>
</dbReference>
<dbReference type="Gene3D" id="3.30.1060.10">
    <property type="entry name" value="Peptide methionine sulphoxide reductase MsrA"/>
    <property type="match status" value="1"/>
</dbReference>
<dbReference type="OMA" id="QCFWGAE"/>
<dbReference type="NCBIfam" id="TIGR00401">
    <property type="entry name" value="msrA"/>
    <property type="match status" value="1"/>
</dbReference>
<evidence type="ECO:0000313" key="7">
    <source>
        <dbReference type="EMBL" id="EEB14105.1"/>
    </source>
</evidence>
<dbReference type="STRING" id="121224.E0VL49"/>
<organism>
    <name type="scientific">Pediculus humanus subsp. corporis</name>
    <name type="common">Body louse</name>
    <dbReference type="NCBI Taxonomy" id="121224"/>
    <lineage>
        <taxon>Eukaryota</taxon>
        <taxon>Metazoa</taxon>
        <taxon>Ecdysozoa</taxon>
        <taxon>Arthropoda</taxon>
        <taxon>Hexapoda</taxon>
        <taxon>Insecta</taxon>
        <taxon>Pterygota</taxon>
        <taxon>Neoptera</taxon>
        <taxon>Paraneoptera</taxon>
        <taxon>Psocodea</taxon>
        <taxon>Troctomorpha</taxon>
        <taxon>Phthiraptera</taxon>
        <taxon>Anoplura</taxon>
        <taxon>Pediculidae</taxon>
        <taxon>Pediculus</taxon>
    </lineage>
</organism>
<evidence type="ECO:0000259" key="5">
    <source>
        <dbReference type="Pfam" id="PF01625"/>
    </source>
</evidence>
<comment type="similarity">
    <text evidence="1">Belongs to the MsrA Met sulfoxide reductase family.</text>
</comment>